<dbReference type="EMBL" id="CP001529">
    <property type="protein sequence ID" value="ACN92749.1"/>
    <property type="molecule type" value="Genomic_DNA"/>
</dbReference>
<sequence length="244" mass="27312">MAGENNRNAYVGRNVETLFRNSINDYPSVLNNIKKHFGINGEFLNASGGGIYGDKADARINFAGGHYVDANIKAYKNISAFNQLTRTTVSNFCKIFSFNDDIKADLESLVVAKSKDTANPLFDDKAIMRWEGLIKEKAKSILIWGFSNKPSREIIVLFDRDDYIFRIYPMAAALNKLSTKIEFTIGGFNIGDCVSFQRKGGNGSLSKTTSKYDIKHPGNNVQLKLKIHKFIKLMEGIKLGEYSI</sequence>
<reference evidence="1 2" key="1">
    <citation type="journal article" date="2011" name="J. Bacteriol.">
        <title>Whole-genome sequences of thirteen isolates of Borrelia burgdorferi.</title>
        <authorList>
            <person name="Schutzer S.E."/>
            <person name="Fraser-Liggett C.M."/>
            <person name="Casjens S.R."/>
            <person name="Qiu W.G."/>
            <person name="Dunn J.J."/>
            <person name="Mongodin E.F."/>
            <person name="Luft B.J."/>
        </authorList>
    </citation>
    <scope>NUCLEOTIDE SEQUENCE [LARGE SCALE GENOMIC DNA]</scope>
    <source>
        <strain evidence="1 2">118a</strain>
        <plasmid evidence="1 2">118a_lp28-5</plasmid>
    </source>
</reference>
<organism evidence="1 2">
    <name type="scientific">Borreliella burgdorferi 118a</name>
    <dbReference type="NCBI Taxonomy" id="476210"/>
    <lineage>
        <taxon>Bacteria</taxon>
        <taxon>Pseudomonadati</taxon>
        <taxon>Spirochaetota</taxon>
        <taxon>Spirochaetia</taxon>
        <taxon>Spirochaetales</taxon>
        <taxon>Borreliaceae</taxon>
        <taxon>Borreliella</taxon>
    </lineage>
</organism>
<dbReference type="Proteomes" id="UP000006208">
    <property type="component" value="Plasmid 118a_lp28-5"/>
</dbReference>
<evidence type="ECO:0000313" key="2">
    <source>
        <dbReference type="Proteomes" id="UP000006208"/>
    </source>
</evidence>
<protein>
    <submittedName>
        <fullName evidence="1">Uncharacterized protein</fullName>
    </submittedName>
</protein>
<evidence type="ECO:0000313" key="1">
    <source>
        <dbReference type="EMBL" id="ACN92749.1"/>
    </source>
</evidence>
<name>A0A7U4DIT6_BORBG</name>
<proteinExistence type="predicted"/>
<keyword evidence="1" id="KW-0614">Plasmid</keyword>
<dbReference type="RefSeq" id="WP_012622449.1">
    <property type="nucleotide sequence ID" value="NC_012248.1"/>
</dbReference>
<gene>
    <name evidence="1" type="ORF">BBU118A_Y08</name>
</gene>
<geneLocation type="plasmid" evidence="1 2">
    <name>118a_lp28-5</name>
</geneLocation>
<accession>A0A7U4DIT6</accession>
<dbReference type="AlphaFoldDB" id="A0A7U4DIT6"/>